<accession>A0ABR3ETA9</accession>
<dbReference type="Proteomes" id="UP001465976">
    <property type="component" value="Unassembled WGS sequence"/>
</dbReference>
<feature type="region of interest" description="Disordered" evidence="1">
    <location>
        <begin position="118"/>
        <end position="166"/>
    </location>
</feature>
<gene>
    <name evidence="2" type="ORF">V5O48_015902</name>
</gene>
<organism evidence="2 3">
    <name type="scientific">Marasmius crinis-equi</name>
    <dbReference type="NCBI Taxonomy" id="585013"/>
    <lineage>
        <taxon>Eukaryota</taxon>
        <taxon>Fungi</taxon>
        <taxon>Dikarya</taxon>
        <taxon>Basidiomycota</taxon>
        <taxon>Agaricomycotina</taxon>
        <taxon>Agaricomycetes</taxon>
        <taxon>Agaricomycetidae</taxon>
        <taxon>Agaricales</taxon>
        <taxon>Marasmiineae</taxon>
        <taxon>Marasmiaceae</taxon>
        <taxon>Marasmius</taxon>
    </lineage>
</organism>
<feature type="non-terminal residue" evidence="2">
    <location>
        <position position="1"/>
    </location>
</feature>
<proteinExistence type="predicted"/>
<evidence type="ECO:0000313" key="3">
    <source>
        <dbReference type="Proteomes" id="UP001465976"/>
    </source>
</evidence>
<name>A0ABR3ETA9_9AGAR</name>
<protein>
    <submittedName>
        <fullName evidence="2">Uncharacterized protein</fullName>
    </submittedName>
</protein>
<comment type="caution">
    <text evidence="2">The sequence shown here is derived from an EMBL/GenBank/DDBJ whole genome shotgun (WGS) entry which is preliminary data.</text>
</comment>
<sequence length="166" mass="18293">GTMLPAMTDETSPLVEGVELGLGEIVEGIDDGDGVLLAASNDVDITKATNTFVGPDSKYSPPWPFSNMSKWLLMNWFYTCEDIKSESELDRLVHEVVLHPEFKVSDLRDFDAHSESRMADEAREARARELLSDSDKTNISDGQASSSSCTNANVSGSSSRRYWQPL</sequence>
<feature type="compositionally biased region" description="Basic and acidic residues" evidence="1">
    <location>
        <begin position="118"/>
        <end position="138"/>
    </location>
</feature>
<reference evidence="2 3" key="1">
    <citation type="submission" date="2024-02" db="EMBL/GenBank/DDBJ databases">
        <title>A draft genome for the cacao thread blight pathogen Marasmius crinis-equi.</title>
        <authorList>
            <person name="Cohen S.P."/>
            <person name="Baruah I.K."/>
            <person name="Amoako-Attah I."/>
            <person name="Bukari Y."/>
            <person name="Meinhardt L.W."/>
            <person name="Bailey B.A."/>
        </authorList>
    </citation>
    <scope>NUCLEOTIDE SEQUENCE [LARGE SCALE GENOMIC DNA]</scope>
    <source>
        <strain evidence="2 3">GH-76</strain>
    </source>
</reference>
<evidence type="ECO:0000313" key="2">
    <source>
        <dbReference type="EMBL" id="KAL0566116.1"/>
    </source>
</evidence>
<dbReference type="EMBL" id="JBAHYK010002005">
    <property type="protein sequence ID" value="KAL0566116.1"/>
    <property type="molecule type" value="Genomic_DNA"/>
</dbReference>
<feature type="compositionally biased region" description="Polar residues" evidence="1">
    <location>
        <begin position="139"/>
        <end position="166"/>
    </location>
</feature>
<keyword evidence="3" id="KW-1185">Reference proteome</keyword>
<evidence type="ECO:0000256" key="1">
    <source>
        <dbReference type="SAM" id="MobiDB-lite"/>
    </source>
</evidence>